<reference evidence="1" key="1">
    <citation type="journal article" date="2020" name="New Phytol.">
        <title>Comparative genomics reveals dynamic genome evolution in host specialist ectomycorrhizal fungi.</title>
        <authorList>
            <person name="Lofgren L.A."/>
            <person name="Nguyen N.H."/>
            <person name="Vilgalys R."/>
            <person name="Ruytinx J."/>
            <person name="Liao H.L."/>
            <person name="Branco S."/>
            <person name="Kuo A."/>
            <person name="LaButti K."/>
            <person name="Lipzen A."/>
            <person name="Andreopoulos W."/>
            <person name="Pangilinan J."/>
            <person name="Riley R."/>
            <person name="Hundley H."/>
            <person name="Na H."/>
            <person name="Barry K."/>
            <person name="Grigoriev I.V."/>
            <person name="Stajich J.E."/>
            <person name="Kennedy P.G."/>
        </authorList>
    </citation>
    <scope>NUCLEOTIDE SEQUENCE</scope>
    <source>
        <strain evidence="1">MN1</strain>
    </source>
</reference>
<name>A0A9P7DPQ5_9AGAM</name>
<dbReference type="Proteomes" id="UP000807769">
    <property type="component" value="Unassembled WGS sequence"/>
</dbReference>
<evidence type="ECO:0000313" key="2">
    <source>
        <dbReference type="Proteomes" id="UP000807769"/>
    </source>
</evidence>
<keyword evidence="2" id="KW-1185">Reference proteome</keyword>
<evidence type="ECO:0000313" key="1">
    <source>
        <dbReference type="EMBL" id="KAG1799990.1"/>
    </source>
</evidence>
<proteinExistence type="predicted"/>
<protein>
    <submittedName>
        <fullName evidence="1">Uncharacterized protein</fullName>
    </submittedName>
</protein>
<organism evidence="1 2">
    <name type="scientific">Suillus subaureus</name>
    <dbReference type="NCBI Taxonomy" id="48587"/>
    <lineage>
        <taxon>Eukaryota</taxon>
        <taxon>Fungi</taxon>
        <taxon>Dikarya</taxon>
        <taxon>Basidiomycota</taxon>
        <taxon>Agaricomycotina</taxon>
        <taxon>Agaricomycetes</taxon>
        <taxon>Agaricomycetidae</taxon>
        <taxon>Boletales</taxon>
        <taxon>Suillineae</taxon>
        <taxon>Suillaceae</taxon>
        <taxon>Suillus</taxon>
    </lineage>
</organism>
<dbReference type="OrthoDB" id="2669721at2759"/>
<sequence length="78" mass="8654">MKQTIGNLGQEIWQPSNPYTNLSKEGVQHCQVNTLLSIMPELDKPPKGLPMGVIDLGDEYALLCKCDRYTIFLTGESA</sequence>
<comment type="caution">
    <text evidence="1">The sequence shown here is derived from an EMBL/GenBank/DDBJ whole genome shotgun (WGS) entry which is preliminary data.</text>
</comment>
<dbReference type="GeneID" id="64626025"/>
<gene>
    <name evidence="1" type="ORF">BJ212DRAFT_1287804</name>
</gene>
<accession>A0A9P7DPQ5</accession>
<dbReference type="EMBL" id="JABBWG010000130">
    <property type="protein sequence ID" value="KAG1799990.1"/>
    <property type="molecule type" value="Genomic_DNA"/>
</dbReference>
<dbReference type="RefSeq" id="XP_041185796.1">
    <property type="nucleotide sequence ID" value="XM_041332008.1"/>
</dbReference>
<dbReference type="AlphaFoldDB" id="A0A9P7DPQ5"/>